<dbReference type="eggNOG" id="KOG1271">
    <property type="taxonomic scope" value="Eukaryota"/>
</dbReference>
<organism evidence="7 8">
    <name type="scientific">Zootermopsis nevadensis</name>
    <name type="common">Dampwood termite</name>
    <dbReference type="NCBI Taxonomy" id="136037"/>
    <lineage>
        <taxon>Eukaryota</taxon>
        <taxon>Metazoa</taxon>
        <taxon>Ecdysozoa</taxon>
        <taxon>Arthropoda</taxon>
        <taxon>Hexapoda</taxon>
        <taxon>Insecta</taxon>
        <taxon>Pterygota</taxon>
        <taxon>Neoptera</taxon>
        <taxon>Polyneoptera</taxon>
        <taxon>Dictyoptera</taxon>
        <taxon>Blattodea</taxon>
        <taxon>Blattoidea</taxon>
        <taxon>Termitoidae</taxon>
        <taxon>Termopsidae</taxon>
        <taxon>Zootermopsis</taxon>
    </lineage>
</organism>
<dbReference type="EC" id="2.1.1.-" evidence="5"/>
<gene>
    <name evidence="7" type="ORF">L798_03561</name>
</gene>
<dbReference type="PANTHER" id="PTHR12843:SF5">
    <property type="entry name" value="EEF1A LYSINE METHYLTRANSFERASE 2"/>
    <property type="match status" value="1"/>
</dbReference>
<keyword evidence="1 5" id="KW-0963">Cytoplasm</keyword>
<dbReference type="OrthoDB" id="540004at2759"/>
<keyword evidence="8" id="KW-1185">Reference proteome</keyword>
<comment type="subcellular location">
    <subcellularLocation>
        <location evidence="5">Cytoplasm</location>
    </subcellularLocation>
</comment>
<dbReference type="STRING" id="136037.A0A067QSZ5"/>
<keyword evidence="4 5" id="KW-0949">S-adenosyl-L-methionine</keyword>
<name>A0A067QSZ5_ZOONE</name>
<evidence type="ECO:0000256" key="4">
    <source>
        <dbReference type="ARBA" id="ARBA00022691"/>
    </source>
</evidence>
<evidence type="ECO:0000313" key="7">
    <source>
        <dbReference type="EMBL" id="KDR06587.1"/>
    </source>
</evidence>
<dbReference type="EMBL" id="KK853575">
    <property type="protein sequence ID" value="KDR06587.1"/>
    <property type="molecule type" value="Genomic_DNA"/>
</dbReference>
<accession>A0A067QSZ5</accession>
<dbReference type="InterPro" id="IPR025714">
    <property type="entry name" value="Methyltranfer_dom"/>
</dbReference>
<dbReference type="GO" id="GO:0032259">
    <property type="term" value="P:methylation"/>
    <property type="evidence" value="ECO:0007669"/>
    <property type="project" value="UniProtKB-KW"/>
</dbReference>
<evidence type="ECO:0000256" key="3">
    <source>
        <dbReference type="ARBA" id="ARBA00022679"/>
    </source>
</evidence>
<dbReference type="Gene3D" id="3.40.50.150">
    <property type="entry name" value="Vaccinia Virus protein VP39"/>
    <property type="match status" value="1"/>
</dbReference>
<dbReference type="Proteomes" id="UP000027135">
    <property type="component" value="Unassembled WGS sequence"/>
</dbReference>
<dbReference type="GO" id="GO:0016279">
    <property type="term" value="F:protein-lysine N-methyltransferase activity"/>
    <property type="evidence" value="ECO:0007669"/>
    <property type="project" value="UniProtKB-UniRule"/>
</dbReference>
<dbReference type="InterPro" id="IPR029063">
    <property type="entry name" value="SAM-dependent_MTases_sf"/>
</dbReference>
<comment type="function">
    <text evidence="5">S-adenosyl-L-methionine-dependent protein-lysine N-methyltransferase that methylates elongation factor 1-alpha.</text>
</comment>
<dbReference type="PANTHER" id="PTHR12843">
    <property type="entry name" value="PROTEIN-LYSINE N-METHYLTRANSFERASE METTL10"/>
    <property type="match status" value="1"/>
</dbReference>
<dbReference type="Pfam" id="PF13847">
    <property type="entry name" value="Methyltransf_31"/>
    <property type="match status" value="1"/>
</dbReference>
<dbReference type="FunCoup" id="A0A067QSZ5">
    <property type="interactions" value="1546"/>
</dbReference>
<evidence type="ECO:0000256" key="2">
    <source>
        <dbReference type="ARBA" id="ARBA00022603"/>
    </source>
</evidence>
<dbReference type="AlphaFoldDB" id="A0A067QSZ5"/>
<reference evidence="7 8" key="1">
    <citation type="journal article" date="2014" name="Nat. Commun.">
        <title>Molecular traces of alternative social organization in a termite genome.</title>
        <authorList>
            <person name="Terrapon N."/>
            <person name="Li C."/>
            <person name="Robertson H.M."/>
            <person name="Ji L."/>
            <person name="Meng X."/>
            <person name="Booth W."/>
            <person name="Chen Z."/>
            <person name="Childers C.P."/>
            <person name="Glastad K.M."/>
            <person name="Gokhale K."/>
            <person name="Gowin J."/>
            <person name="Gronenberg W."/>
            <person name="Hermansen R.A."/>
            <person name="Hu H."/>
            <person name="Hunt B.G."/>
            <person name="Huylmans A.K."/>
            <person name="Khalil S.M."/>
            <person name="Mitchell R.D."/>
            <person name="Munoz-Torres M.C."/>
            <person name="Mustard J.A."/>
            <person name="Pan H."/>
            <person name="Reese J.T."/>
            <person name="Scharf M.E."/>
            <person name="Sun F."/>
            <person name="Vogel H."/>
            <person name="Xiao J."/>
            <person name="Yang W."/>
            <person name="Yang Z."/>
            <person name="Yang Z."/>
            <person name="Zhou J."/>
            <person name="Zhu J."/>
            <person name="Brent C.S."/>
            <person name="Elsik C.G."/>
            <person name="Goodisman M.A."/>
            <person name="Liberles D.A."/>
            <person name="Roe R.M."/>
            <person name="Vargo E.L."/>
            <person name="Vilcinskas A."/>
            <person name="Wang J."/>
            <person name="Bornberg-Bauer E."/>
            <person name="Korb J."/>
            <person name="Zhang G."/>
            <person name="Liebig J."/>
        </authorList>
    </citation>
    <scope>NUCLEOTIDE SEQUENCE [LARGE SCALE GENOMIC DNA]</scope>
    <source>
        <tissue evidence="7">Whole organism</tissue>
    </source>
</reference>
<comment type="similarity">
    <text evidence="5">Belongs to the class I-like SAM-binding methyltransferase superfamily. EFM4 family.</text>
</comment>
<evidence type="ECO:0000256" key="1">
    <source>
        <dbReference type="ARBA" id="ARBA00022490"/>
    </source>
</evidence>
<dbReference type="GO" id="GO:0005737">
    <property type="term" value="C:cytoplasm"/>
    <property type="evidence" value="ECO:0007669"/>
    <property type="project" value="UniProtKB-SubCell"/>
</dbReference>
<dbReference type="CDD" id="cd02440">
    <property type="entry name" value="AdoMet_MTases"/>
    <property type="match status" value="1"/>
</dbReference>
<evidence type="ECO:0000313" key="8">
    <source>
        <dbReference type="Proteomes" id="UP000027135"/>
    </source>
</evidence>
<evidence type="ECO:0000259" key="6">
    <source>
        <dbReference type="Pfam" id="PF13847"/>
    </source>
</evidence>
<keyword evidence="2 5" id="KW-0489">Methyltransferase</keyword>
<feature type="domain" description="Methyltransferase" evidence="6">
    <location>
        <begin position="62"/>
        <end position="188"/>
    </location>
</feature>
<keyword evidence="3 5" id="KW-0808">Transferase</keyword>
<dbReference type="OMA" id="ALGTREX"/>
<proteinExistence type="inferred from homology"/>
<sequence>MSEEQVTEELVSSEMGMKEYWNEAYLIEKKNFSDYGDVGEIWFGEDSGLRIVRWLCSSALVKKDDRIIDLGCGNGMLLVEMAREGFINLTGVDYSQNAIDLAESIMKKQNVTIGYEVCNFLSLDGSAMSREYAIVLDKGTYDAVSLHPHDSKGKREKYILNVWKLLKPQGLFVITSCNWTEKELISHFGAQFCLFDVIPSPTFKFGDKTGNLFTSLVLLKK</sequence>
<protein>
    <recommendedName>
        <fullName evidence="5">Protein-lysine N-methyltransferase L798_03561</fullName>
        <ecNumber evidence="5">2.1.1.-</ecNumber>
    </recommendedName>
</protein>
<dbReference type="InParanoid" id="A0A067QSZ5"/>
<dbReference type="SUPFAM" id="SSF53335">
    <property type="entry name" value="S-adenosyl-L-methionine-dependent methyltransferases"/>
    <property type="match status" value="1"/>
</dbReference>
<dbReference type="HAMAP" id="MF_03188">
    <property type="entry name" value="Methyltr_EFM4"/>
    <property type="match status" value="1"/>
</dbReference>
<dbReference type="InterPro" id="IPR026635">
    <property type="entry name" value="Efm4/METTL10"/>
</dbReference>
<evidence type="ECO:0000256" key="5">
    <source>
        <dbReference type="HAMAP-Rule" id="MF_03188"/>
    </source>
</evidence>